<feature type="domain" description="Sec7/BIG1-like C-terminal" evidence="3">
    <location>
        <begin position="855"/>
        <end position="1032"/>
    </location>
</feature>
<evidence type="ECO:0000313" key="4">
    <source>
        <dbReference type="EMBL" id="CAD8431973.1"/>
    </source>
</evidence>
<accession>A0A7S0CS16</accession>
<feature type="compositionally biased region" description="Basic and acidic residues" evidence="1">
    <location>
        <begin position="204"/>
        <end position="215"/>
    </location>
</feature>
<evidence type="ECO:0000259" key="2">
    <source>
        <dbReference type="Pfam" id="PF09324"/>
    </source>
</evidence>
<dbReference type="AlphaFoldDB" id="A0A7S0CS16"/>
<proteinExistence type="predicted"/>
<dbReference type="InterPro" id="IPR015403">
    <property type="entry name" value="Mon2/Sec7/BIG1-like_HDS"/>
</dbReference>
<dbReference type="EMBL" id="HBEN01002138">
    <property type="protein sequence ID" value="CAD8431973.1"/>
    <property type="molecule type" value="Transcribed_RNA"/>
</dbReference>
<feature type="region of interest" description="Disordered" evidence="1">
    <location>
        <begin position="204"/>
        <end position="225"/>
    </location>
</feature>
<dbReference type="InterPro" id="IPR016024">
    <property type="entry name" value="ARM-type_fold"/>
</dbReference>
<organism evidence="4">
    <name type="scientific">Micromonas pusilla</name>
    <name type="common">Picoplanktonic green alga</name>
    <name type="synonym">Chromulina pusilla</name>
    <dbReference type="NCBI Taxonomy" id="38833"/>
    <lineage>
        <taxon>Eukaryota</taxon>
        <taxon>Viridiplantae</taxon>
        <taxon>Chlorophyta</taxon>
        <taxon>Mamiellophyceae</taxon>
        <taxon>Mamiellales</taxon>
        <taxon>Mamiellaceae</taxon>
        <taxon>Micromonas</taxon>
    </lineage>
</organism>
<gene>
    <name evidence="4" type="ORF">MSP1401_LOCUS1755</name>
</gene>
<evidence type="ECO:0008006" key="5">
    <source>
        <dbReference type="Google" id="ProtNLM"/>
    </source>
</evidence>
<dbReference type="PANTHER" id="PTHR10663:SF375">
    <property type="entry name" value="LD29171P"/>
    <property type="match status" value="1"/>
</dbReference>
<sequence>MKDVSNRLGVDMLMSLMGGSKKTVHEVDTSEFMKRVRERAARDAAGFQNVRDPNCAGIMFAQFSRLALSTFRDAFLDVPDGDIGSVEAHIVDACLAGYLAAARLAAALHSAEALERCAREAADLAAPRAFSSVRVNGAETKKPYAFTKKNAEAMRCVVELAKSVGNALDEKSWTHVLVAASRYDKIHSAAAGFDEASLFGGAPEKEERCAKEKRSTPSTGAFGSPWKGGDMGALNAMNALNVSAAFKNSPTLANVFGGAGVFGGTNSSSSADESPFAHLKKRADGADSSVGAFGSPSSGARSVPGQTDAADVNGDEDENVEQNQNPFDDLDSPDFVPPSPAATSATPLDAVSSAHLVSSELDGDAVVSFTKALCTVSSFELLSSPPRVCSLAKLVEVAHANMDTRTRFVWSKMWAVMSAFFCDACCHVSSVEVAMYAADSLRQLATKFLEREELLNYSFQNEFLKPFVMVTRRSQSPAVREFIVRCAGSMIGGQAKNVKSGWKSVFAVLTLAASDARPTTAALAFEIVERVIREHFDRITETDPSVFTDCVDCLIAFTRYAKEDNGADGVVALNAVAFLRFCALKLADGAIGDLEKGVESAAGGDTLVGDGDADLRSKEIERAEKTHGVSRPVARARGATAFTEADAHVFYWFPLLKGLSDLTFDKRAEIRRSALEVLFDILDFHGERFSPGFWFEAYHKVLLPIFDRVRFDDEKQDEGEGEDSWVFHTTQRCLDLLVDLTAKRRERILTSENSRGKETLGALFDLFVSLCLTSSKKLASCGVGAMHRLLSSNAADALDEHGWSVAVDALARAMEATKPDVKSLLANVNDADGAFSRKSAASRCAARGETCALLAHAAAETYFARGAVLSAEALQKLVDALLSVATHASASSTERIEATDLIATRMSLLALEIESHRALLAVLLHLHAAHSTKTRNIRDEAEAEAEAVKASEGMRLFSDAQVACGASTRDALVQTAVGILDRFASRIESAETKPTCDSALTPVSFASAFAPLASDALRALARLDDDAFRAALFSPVNFTGDFDSSANVLPRDDVSGKDATRKETPRTLTGFAALTRLTSCASTPRPTRLALSDVFRRRVGPLLSRALRRDARA</sequence>
<feature type="region of interest" description="Disordered" evidence="1">
    <location>
        <begin position="266"/>
        <end position="347"/>
    </location>
</feature>
<dbReference type="Pfam" id="PF09324">
    <property type="entry name" value="Sec7-like_HDS"/>
    <property type="match status" value="1"/>
</dbReference>
<dbReference type="GO" id="GO:0005802">
    <property type="term" value="C:trans-Golgi network"/>
    <property type="evidence" value="ECO:0007669"/>
    <property type="project" value="TreeGrafter"/>
</dbReference>
<dbReference type="PANTHER" id="PTHR10663">
    <property type="entry name" value="GUANYL-NUCLEOTIDE EXCHANGE FACTOR"/>
    <property type="match status" value="1"/>
</dbReference>
<dbReference type="SUPFAM" id="SSF48371">
    <property type="entry name" value="ARM repeat"/>
    <property type="match status" value="1"/>
</dbReference>
<reference evidence="4" key="1">
    <citation type="submission" date="2021-01" db="EMBL/GenBank/DDBJ databases">
        <authorList>
            <person name="Corre E."/>
            <person name="Pelletier E."/>
            <person name="Niang G."/>
            <person name="Scheremetjew M."/>
            <person name="Finn R."/>
            <person name="Kale V."/>
            <person name="Holt S."/>
            <person name="Cochrane G."/>
            <person name="Meng A."/>
            <person name="Brown T."/>
            <person name="Cohen L."/>
        </authorList>
    </citation>
    <scope>NUCLEOTIDE SEQUENCE</scope>
    <source>
        <strain evidence="4">CCAC1681</strain>
    </source>
</reference>
<evidence type="ECO:0000256" key="1">
    <source>
        <dbReference type="SAM" id="MobiDB-lite"/>
    </source>
</evidence>
<protein>
    <recommendedName>
        <fullName evidence="5">Mon2/Sec7/BIG1-like HDS domain-containing protein</fullName>
    </recommendedName>
</protein>
<name>A0A7S0CS16_MICPS</name>
<dbReference type="Pfam" id="PF20252">
    <property type="entry name" value="BIG2_C"/>
    <property type="match status" value="1"/>
</dbReference>
<evidence type="ECO:0000259" key="3">
    <source>
        <dbReference type="Pfam" id="PF20252"/>
    </source>
</evidence>
<feature type="domain" description="Mon2/Sec7/BIG1-like HDS" evidence="2">
    <location>
        <begin position="447"/>
        <end position="529"/>
    </location>
</feature>
<dbReference type="InterPro" id="IPR046455">
    <property type="entry name" value="Sec7/BIG1-like_C"/>
</dbReference>